<organism evidence="7 8">
    <name type="scientific">Lepraria neglecta</name>
    <dbReference type="NCBI Taxonomy" id="209136"/>
    <lineage>
        <taxon>Eukaryota</taxon>
        <taxon>Fungi</taxon>
        <taxon>Dikarya</taxon>
        <taxon>Ascomycota</taxon>
        <taxon>Pezizomycotina</taxon>
        <taxon>Lecanoromycetes</taxon>
        <taxon>OSLEUM clade</taxon>
        <taxon>Lecanoromycetidae</taxon>
        <taxon>Lecanorales</taxon>
        <taxon>Lecanorineae</taxon>
        <taxon>Stereocaulaceae</taxon>
        <taxon>Lepraria</taxon>
    </lineage>
</organism>
<reference evidence="7" key="1">
    <citation type="submission" date="2022-11" db="EMBL/GenBank/DDBJ databases">
        <title>Chromosomal genome sequence assembly and mating type (MAT) locus characterization of the leprose asexual lichenized fungus Lepraria neglecta (Nyl.) Erichsen.</title>
        <authorList>
            <person name="Allen J.L."/>
            <person name="Pfeffer B."/>
        </authorList>
    </citation>
    <scope>NUCLEOTIDE SEQUENCE</scope>
    <source>
        <strain evidence="7">Allen 5258</strain>
    </source>
</reference>
<dbReference type="CDD" id="cd07105">
    <property type="entry name" value="ALDH_SaliADH"/>
    <property type="match status" value="1"/>
</dbReference>
<dbReference type="AlphaFoldDB" id="A0AAE0DI57"/>
<name>A0AAE0DI57_9LECA</name>
<dbReference type="GO" id="GO:0004777">
    <property type="term" value="F:succinate-semialdehyde dehydrogenase (NAD+) activity"/>
    <property type="evidence" value="ECO:0007669"/>
    <property type="project" value="TreeGrafter"/>
</dbReference>
<accession>A0AAE0DI57</accession>
<dbReference type="InterPro" id="IPR016163">
    <property type="entry name" value="Ald_DH_C"/>
</dbReference>
<dbReference type="PANTHER" id="PTHR43353:SF6">
    <property type="entry name" value="CYTOPLASMIC ALDEHYDE DEHYDROGENASE (EUROFUNG)"/>
    <property type="match status" value="1"/>
</dbReference>
<dbReference type="InterPro" id="IPR016160">
    <property type="entry name" value="Ald_DH_CS_CYS"/>
</dbReference>
<feature type="domain" description="Aldehyde dehydrogenase" evidence="6">
    <location>
        <begin position="37"/>
        <end position="495"/>
    </location>
</feature>
<dbReference type="InterPro" id="IPR050740">
    <property type="entry name" value="Aldehyde_DH_Superfamily"/>
</dbReference>
<feature type="active site" evidence="4">
    <location>
        <position position="270"/>
    </location>
</feature>
<gene>
    <name evidence="7" type="ORF">OEA41_009586</name>
</gene>
<evidence type="ECO:0000256" key="5">
    <source>
        <dbReference type="RuleBase" id="RU003345"/>
    </source>
</evidence>
<dbReference type="EMBL" id="JASNWA010000009">
    <property type="protein sequence ID" value="KAK3170200.1"/>
    <property type="molecule type" value="Genomic_DNA"/>
</dbReference>
<keyword evidence="8" id="KW-1185">Reference proteome</keyword>
<evidence type="ECO:0000256" key="3">
    <source>
        <dbReference type="ARBA" id="ARBA00023002"/>
    </source>
</evidence>
<dbReference type="GO" id="GO:0009450">
    <property type="term" value="P:gamma-aminobutyric acid catabolic process"/>
    <property type="evidence" value="ECO:0007669"/>
    <property type="project" value="TreeGrafter"/>
</dbReference>
<dbReference type="Proteomes" id="UP001276659">
    <property type="component" value="Unassembled WGS sequence"/>
</dbReference>
<dbReference type="FunFam" id="3.40.605.10:FF:000012">
    <property type="entry name" value="NAD-dependent succinate-semialdehyde dehydrogenase"/>
    <property type="match status" value="1"/>
</dbReference>
<comment type="similarity">
    <text evidence="1 5">Belongs to the aldehyde dehydrogenase family.</text>
</comment>
<evidence type="ECO:0000313" key="7">
    <source>
        <dbReference type="EMBL" id="KAK3170200.1"/>
    </source>
</evidence>
<keyword evidence="3 5" id="KW-0560">Oxidoreductase</keyword>
<evidence type="ECO:0000256" key="2">
    <source>
        <dbReference type="ARBA" id="ARBA00022857"/>
    </source>
</evidence>
<dbReference type="PANTHER" id="PTHR43353">
    <property type="entry name" value="SUCCINATE-SEMIALDEHYDE DEHYDROGENASE, MITOCHONDRIAL"/>
    <property type="match status" value="1"/>
</dbReference>
<evidence type="ECO:0000256" key="4">
    <source>
        <dbReference type="PROSITE-ProRule" id="PRU10007"/>
    </source>
</evidence>
<dbReference type="FunFam" id="3.40.309.10:FF:000010">
    <property type="entry name" value="Gamma-aminobutyraldehyde dehydrogenase"/>
    <property type="match status" value="1"/>
</dbReference>
<sequence length="499" mass="53284">MATNGSNSHSNHGHASNDAFDHVVPLLINGKEVTTDTTFDVTSPVTGKVIWKSSSVSRLDAIKAVEAAQAAFPAWSKTKPSHRRDIFIKASDIMKKRFAECVEYMDIETGSVDNMSGGFNVPSSIEQLRDVAGRIIGVTSHVPVIAEEGKSAIVYKEPYGVVFGIAPWNAPYILGFRAITYALAGGNTCVLKGSELSPRCFWAIGSIMQEAGLPDGVLNVIYHRPADAAEVTSAIIEHPFVKKITYTGSTATGSIIAAQAGKHLKPVLMELGGKAPAIVLKDANLQTAATQCALGAFLHSGQICMATERIIVHSSIAKDFASALKTASEQIFSNKAPAPILITAPSVKKNKKLVEQAVSKGAKIVTGDANAKEDSETRMRPIVVEGVTKDMDIYHIESFGPTVSIITVESEEEAIEIANDTEYGLSSSVFTEDLAAGLRVAKQIETGRLEHSAVHINNMTVHDEPNLPHGGAKKSGFGRFGGSAGIEEFLRLKTVTWTD</sequence>
<dbReference type="Pfam" id="PF00171">
    <property type="entry name" value="Aldedh"/>
    <property type="match status" value="1"/>
</dbReference>
<evidence type="ECO:0000259" key="6">
    <source>
        <dbReference type="Pfam" id="PF00171"/>
    </source>
</evidence>
<evidence type="ECO:0000256" key="1">
    <source>
        <dbReference type="ARBA" id="ARBA00009986"/>
    </source>
</evidence>
<evidence type="ECO:0000313" key="8">
    <source>
        <dbReference type="Proteomes" id="UP001276659"/>
    </source>
</evidence>
<dbReference type="Gene3D" id="3.40.309.10">
    <property type="entry name" value="Aldehyde Dehydrogenase, Chain A, domain 2"/>
    <property type="match status" value="1"/>
</dbReference>
<dbReference type="InterPro" id="IPR015590">
    <property type="entry name" value="Aldehyde_DH_dom"/>
</dbReference>
<dbReference type="SUPFAM" id="SSF53720">
    <property type="entry name" value="ALDH-like"/>
    <property type="match status" value="1"/>
</dbReference>
<dbReference type="PROSITE" id="PS00070">
    <property type="entry name" value="ALDEHYDE_DEHYDR_CYS"/>
    <property type="match status" value="1"/>
</dbReference>
<proteinExistence type="inferred from homology"/>
<dbReference type="InterPro" id="IPR016162">
    <property type="entry name" value="Ald_DH_N"/>
</dbReference>
<keyword evidence="2" id="KW-0521">NADP</keyword>
<dbReference type="PROSITE" id="PS00687">
    <property type="entry name" value="ALDEHYDE_DEHYDR_GLU"/>
    <property type="match status" value="1"/>
</dbReference>
<comment type="caution">
    <text evidence="7">The sequence shown here is derived from an EMBL/GenBank/DDBJ whole genome shotgun (WGS) entry which is preliminary data.</text>
</comment>
<dbReference type="InterPro" id="IPR016161">
    <property type="entry name" value="Ald_DH/histidinol_DH"/>
</dbReference>
<dbReference type="Gene3D" id="3.40.605.10">
    <property type="entry name" value="Aldehyde Dehydrogenase, Chain A, domain 1"/>
    <property type="match status" value="1"/>
</dbReference>
<dbReference type="InterPro" id="IPR029510">
    <property type="entry name" value="Ald_DH_CS_GLU"/>
</dbReference>
<protein>
    <recommendedName>
        <fullName evidence="6">Aldehyde dehydrogenase domain-containing protein</fullName>
    </recommendedName>
</protein>